<name>A0A089NZW3_9HYPH</name>
<keyword evidence="3" id="KW-1185">Reference proteome</keyword>
<keyword evidence="1" id="KW-1133">Transmembrane helix</keyword>
<sequence>MGYLSNKNIVSRAAWNDRIRYRATFLNTIGTSLVMLGFFLPGIRLWDQYDHRLAWSEVMQVSLAYIRTEPGFVSFMALAIGLSLHLLAVNYLGKLQD</sequence>
<evidence type="ECO:0000313" key="3">
    <source>
        <dbReference type="Proteomes" id="UP000029492"/>
    </source>
</evidence>
<organism evidence="2 3">
    <name type="scientific">Methylobacterium oryzae CBMB20</name>
    <dbReference type="NCBI Taxonomy" id="693986"/>
    <lineage>
        <taxon>Bacteria</taxon>
        <taxon>Pseudomonadati</taxon>
        <taxon>Pseudomonadota</taxon>
        <taxon>Alphaproteobacteria</taxon>
        <taxon>Hyphomicrobiales</taxon>
        <taxon>Methylobacteriaceae</taxon>
        <taxon>Methylobacterium</taxon>
    </lineage>
</organism>
<dbReference type="Proteomes" id="UP000029492">
    <property type="component" value="Chromosome"/>
</dbReference>
<keyword evidence="1" id="KW-0472">Membrane</keyword>
<dbReference type="KEGG" id="mor:MOC_3588"/>
<dbReference type="HOGENOM" id="CLU_2343494_0_0_5"/>
<dbReference type="AlphaFoldDB" id="A0A089NZW3"/>
<dbReference type="EMBL" id="CP003811">
    <property type="protein sequence ID" value="AIQ91343.1"/>
    <property type="molecule type" value="Genomic_DNA"/>
</dbReference>
<protein>
    <submittedName>
        <fullName evidence="2">Protein of unassigned function</fullName>
    </submittedName>
</protein>
<feature type="transmembrane region" description="Helical" evidence="1">
    <location>
        <begin position="21"/>
        <end position="43"/>
    </location>
</feature>
<feature type="transmembrane region" description="Helical" evidence="1">
    <location>
        <begin position="72"/>
        <end position="93"/>
    </location>
</feature>
<dbReference type="eggNOG" id="ENOG503102U">
    <property type="taxonomic scope" value="Bacteria"/>
</dbReference>
<evidence type="ECO:0000256" key="1">
    <source>
        <dbReference type="SAM" id="Phobius"/>
    </source>
</evidence>
<reference evidence="2 3" key="1">
    <citation type="journal article" date="2014" name="PLoS ONE">
        <title>Genome Information of Methylobacterium oryzae, a Plant-Probiotic Methylotroph in the Phyllosphere.</title>
        <authorList>
            <person name="Kwak M.J."/>
            <person name="Jeong H."/>
            <person name="Madhaiyan M."/>
            <person name="Lee Y."/>
            <person name="Sa T.M."/>
            <person name="Oh T.K."/>
            <person name="Kim J.F."/>
        </authorList>
    </citation>
    <scope>NUCLEOTIDE SEQUENCE [LARGE SCALE GENOMIC DNA]</scope>
    <source>
        <strain evidence="2 3">CBMB20</strain>
    </source>
</reference>
<accession>A0A089NZW3</accession>
<keyword evidence="1" id="KW-0812">Transmembrane</keyword>
<evidence type="ECO:0000313" key="2">
    <source>
        <dbReference type="EMBL" id="AIQ91343.1"/>
    </source>
</evidence>
<gene>
    <name evidence="2" type="ORF">MOC_3588</name>
</gene>
<proteinExistence type="predicted"/>